<sequence length="313" mass="34525">MPQELQSTNQQSQTTTVEEVKPTTTVTPSKNKLEQKFNKNDDTSKSLKRTAPIDVSSQGDAKRKATQGSKKSSEKQIENANLKTTDPTAIAANAAAILSSVPSSVAQNVVGQSTESTKILSNPQFDDVLTAAANSVNSMNSPIAVAPNLIPNQQTAINDLSPTLHSNMEEFLNSAAATAQAQAPTPQPQDNSGNKRAVSTRNLTNDERRQRRLLRNRVAAKECRRKKKAYVADLEEKVTRLEDENNRLNKEIDELNTKLNLNGMKLEENARLHKEIEELKTKLSTTQQDAKKETRSKINDEIEPVKQELNAKS</sequence>
<dbReference type="SMART" id="SM00338">
    <property type="entry name" value="BRLZ"/>
    <property type="match status" value="1"/>
</dbReference>
<organism evidence="7 9">
    <name type="scientific">Rhizophagus clarus</name>
    <dbReference type="NCBI Taxonomy" id="94130"/>
    <lineage>
        <taxon>Eukaryota</taxon>
        <taxon>Fungi</taxon>
        <taxon>Fungi incertae sedis</taxon>
        <taxon>Mucoromycota</taxon>
        <taxon>Glomeromycotina</taxon>
        <taxon>Glomeromycetes</taxon>
        <taxon>Glomerales</taxon>
        <taxon>Glomeraceae</taxon>
        <taxon>Rhizophagus</taxon>
    </lineage>
</organism>
<evidence type="ECO:0000313" key="8">
    <source>
        <dbReference type="EMBL" id="GES77549.1"/>
    </source>
</evidence>
<dbReference type="InterPro" id="IPR046347">
    <property type="entry name" value="bZIP_sf"/>
</dbReference>
<dbReference type="Proteomes" id="UP000247702">
    <property type="component" value="Unassembled WGS sequence"/>
</dbReference>
<name>A0A2Z6R298_9GLOM</name>
<dbReference type="EMBL" id="BEXD01000380">
    <property type="protein sequence ID" value="GBB86938.1"/>
    <property type="molecule type" value="Genomic_DNA"/>
</dbReference>
<dbReference type="InterPro" id="IPR051027">
    <property type="entry name" value="bZIP_transcription_factors"/>
</dbReference>
<evidence type="ECO:0000259" key="6">
    <source>
        <dbReference type="PROSITE" id="PS50217"/>
    </source>
</evidence>
<feature type="compositionally biased region" description="Polar residues" evidence="5">
    <location>
        <begin position="190"/>
        <end position="203"/>
    </location>
</feature>
<gene>
    <name evidence="8" type="ORF">RCL2_000490600</name>
    <name evidence="7" type="ORF">RclHR1_01340005</name>
</gene>
<comment type="subcellular location">
    <subcellularLocation>
        <location evidence="1">Nucleus</location>
    </subcellularLocation>
</comment>
<dbReference type="STRING" id="94130.A0A2Z6R298"/>
<evidence type="ECO:0000313" key="7">
    <source>
        <dbReference type="EMBL" id="GBB86938.1"/>
    </source>
</evidence>
<feature type="region of interest" description="Disordered" evidence="5">
    <location>
        <begin position="282"/>
        <end position="313"/>
    </location>
</feature>
<evidence type="ECO:0000313" key="9">
    <source>
        <dbReference type="Proteomes" id="UP000247702"/>
    </source>
</evidence>
<dbReference type="EMBL" id="BLAL01000030">
    <property type="protein sequence ID" value="GES77549.1"/>
    <property type="molecule type" value="Genomic_DNA"/>
</dbReference>
<feature type="region of interest" description="Disordered" evidence="5">
    <location>
        <begin position="175"/>
        <end position="207"/>
    </location>
</feature>
<dbReference type="InterPro" id="IPR004827">
    <property type="entry name" value="bZIP"/>
</dbReference>
<evidence type="ECO:0000256" key="3">
    <source>
        <dbReference type="ARBA" id="ARBA00023163"/>
    </source>
</evidence>
<keyword evidence="2" id="KW-0805">Transcription regulation</keyword>
<accession>A0A2Z6R298</accession>
<dbReference type="Gene3D" id="1.20.5.170">
    <property type="match status" value="1"/>
</dbReference>
<dbReference type="PROSITE" id="PS00036">
    <property type="entry name" value="BZIP_BASIC"/>
    <property type="match status" value="1"/>
</dbReference>
<dbReference type="PROSITE" id="PS50217">
    <property type="entry name" value="BZIP"/>
    <property type="match status" value="1"/>
</dbReference>
<dbReference type="Pfam" id="PF00170">
    <property type="entry name" value="bZIP_1"/>
    <property type="match status" value="1"/>
</dbReference>
<dbReference type="Proteomes" id="UP000615446">
    <property type="component" value="Unassembled WGS sequence"/>
</dbReference>
<keyword evidence="4" id="KW-0539">Nucleus</keyword>
<dbReference type="OrthoDB" id="295274at2759"/>
<keyword evidence="9" id="KW-1185">Reference proteome</keyword>
<evidence type="ECO:0000256" key="5">
    <source>
        <dbReference type="SAM" id="MobiDB-lite"/>
    </source>
</evidence>
<evidence type="ECO:0000256" key="1">
    <source>
        <dbReference type="ARBA" id="ARBA00004123"/>
    </source>
</evidence>
<dbReference type="GO" id="GO:0005634">
    <property type="term" value="C:nucleus"/>
    <property type="evidence" value="ECO:0007669"/>
    <property type="project" value="UniProtKB-SubCell"/>
</dbReference>
<feature type="region of interest" description="Disordered" evidence="5">
    <location>
        <begin position="1"/>
        <end position="82"/>
    </location>
</feature>
<feature type="compositionally biased region" description="Low complexity" evidence="5">
    <location>
        <begin position="1"/>
        <end position="28"/>
    </location>
</feature>
<dbReference type="PRINTS" id="PR00041">
    <property type="entry name" value="LEUZIPPRCREB"/>
</dbReference>
<feature type="compositionally biased region" description="Basic and acidic residues" evidence="5">
    <location>
        <begin position="31"/>
        <end position="45"/>
    </location>
</feature>
<dbReference type="CDD" id="cd14690">
    <property type="entry name" value="bZIP_CREB1"/>
    <property type="match status" value="1"/>
</dbReference>
<feature type="compositionally biased region" description="Low complexity" evidence="5">
    <location>
        <begin position="175"/>
        <end position="184"/>
    </location>
</feature>
<proteinExistence type="predicted"/>
<reference evidence="7 9" key="1">
    <citation type="submission" date="2017-11" db="EMBL/GenBank/DDBJ databases">
        <title>The genome of Rhizophagus clarus HR1 reveals common genetic basis of auxotrophy among arbuscular mycorrhizal fungi.</title>
        <authorList>
            <person name="Kobayashi Y."/>
        </authorList>
    </citation>
    <scope>NUCLEOTIDE SEQUENCE [LARGE SCALE GENOMIC DNA]</scope>
    <source>
        <strain evidence="7 9">HR1</strain>
    </source>
</reference>
<reference evidence="8" key="2">
    <citation type="submission" date="2019-10" db="EMBL/GenBank/DDBJ databases">
        <title>Conservation and host-specific expression of non-tandemly repeated heterogenous ribosome RNA gene in arbuscular mycorrhizal fungi.</title>
        <authorList>
            <person name="Maeda T."/>
            <person name="Kobayashi Y."/>
            <person name="Nakagawa T."/>
            <person name="Ezawa T."/>
            <person name="Yamaguchi K."/>
            <person name="Bino T."/>
            <person name="Nishimoto Y."/>
            <person name="Shigenobu S."/>
            <person name="Kawaguchi M."/>
        </authorList>
    </citation>
    <scope>NUCLEOTIDE SEQUENCE</scope>
    <source>
        <strain evidence="8">HR1</strain>
    </source>
</reference>
<protein>
    <submittedName>
        <fullName evidence="8">cAMP-responsive element modulator isoform X2</fullName>
    </submittedName>
</protein>
<comment type="caution">
    <text evidence="7">The sequence shown here is derived from an EMBL/GenBank/DDBJ whole genome shotgun (WGS) entry which is preliminary data.</text>
</comment>
<feature type="compositionally biased region" description="Basic and acidic residues" evidence="5">
    <location>
        <begin position="289"/>
        <end position="313"/>
    </location>
</feature>
<dbReference type="GO" id="GO:0003700">
    <property type="term" value="F:DNA-binding transcription factor activity"/>
    <property type="evidence" value="ECO:0007669"/>
    <property type="project" value="InterPro"/>
</dbReference>
<evidence type="ECO:0000256" key="4">
    <source>
        <dbReference type="ARBA" id="ARBA00023242"/>
    </source>
</evidence>
<dbReference type="AlphaFoldDB" id="A0A2Z6R298"/>
<feature type="domain" description="BZIP" evidence="6">
    <location>
        <begin position="206"/>
        <end position="260"/>
    </location>
</feature>
<dbReference type="PANTHER" id="PTHR19304">
    <property type="entry name" value="CYCLIC-AMP RESPONSE ELEMENT BINDING PROTEIN"/>
    <property type="match status" value="1"/>
</dbReference>
<evidence type="ECO:0000256" key="2">
    <source>
        <dbReference type="ARBA" id="ARBA00023015"/>
    </source>
</evidence>
<keyword evidence="3" id="KW-0804">Transcription</keyword>
<dbReference type="SUPFAM" id="SSF57959">
    <property type="entry name" value="Leucine zipper domain"/>
    <property type="match status" value="1"/>
</dbReference>